<dbReference type="EMBL" id="JAIWYP010000004">
    <property type="protein sequence ID" value="KAH3830672.1"/>
    <property type="molecule type" value="Genomic_DNA"/>
</dbReference>
<dbReference type="SUPFAM" id="SSF50630">
    <property type="entry name" value="Acid proteases"/>
    <property type="match status" value="1"/>
</dbReference>
<feature type="domain" description="Peptidase A2" evidence="2">
    <location>
        <begin position="46"/>
        <end position="125"/>
    </location>
</feature>
<accession>A0A9D4HF00</accession>
<protein>
    <recommendedName>
        <fullName evidence="2">Peptidase A2 domain-containing protein</fullName>
    </recommendedName>
</protein>
<dbReference type="CDD" id="cd00303">
    <property type="entry name" value="retropepsin_like"/>
    <property type="match status" value="1"/>
</dbReference>
<dbReference type="GO" id="GO:0004190">
    <property type="term" value="F:aspartic-type endopeptidase activity"/>
    <property type="evidence" value="ECO:0007669"/>
    <property type="project" value="InterPro"/>
</dbReference>
<evidence type="ECO:0000256" key="1">
    <source>
        <dbReference type="ARBA" id="ARBA00022801"/>
    </source>
</evidence>
<reference evidence="3" key="2">
    <citation type="submission" date="2020-11" db="EMBL/GenBank/DDBJ databases">
        <authorList>
            <person name="McCartney M.A."/>
            <person name="Auch B."/>
            <person name="Kono T."/>
            <person name="Mallez S."/>
            <person name="Becker A."/>
            <person name="Gohl D.M."/>
            <person name="Silverstein K.A.T."/>
            <person name="Koren S."/>
            <person name="Bechman K.B."/>
            <person name="Herman A."/>
            <person name="Abrahante J.E."/>
            <person name="Garbe J."/>
        </authorList>
    </citation>
    <scope>NUCLEOTIDE SEQUENCE</scope>
    <source>
        <strain evidence="3">Duluth1</strain>
        <tissue evidence="3">Whole animal</tissue>
    </source>
</reference>
<keyword evidence="4" id="KW-1185">Reference proteome</keyword>
<keyword evidence="1" id="KW-0378">Hydrolase</keyword>
<gene>
    <name evidence="3" type="ORF">DPMN_103918</name>
</gene>
<dbReference type="Gene3D" id="2.40.70.10">
    <property type="entry name" value="Acid Proteases"/>
    <property type="match status" value="1"/>
</dbReference>
<dbReference type="AlphaFoldDB" id="A0A9D4HF00"/>
<dbReference type="InterPro" id="IPR001995">
    <property type="entry name" value="Peptidase_A2_cat"/>
</dbReference>
<dbReference type="InterPro" id="IPR021109">
    <property type="entry name" value="Peptidase_aspartic_dom_sf"/>
</dbReference>
<comment type="caution">
    <text evidence="3">The sequence shown here is derived from an EMBL/GenBank/DDBJ whole genome shotgun (WGS) entry which is preliminary data.</text>
</comment>
<evidence type="ECO:0000259" key="2">
    <source>
        <dbReference type="PROSITE" id="PS50175"/>
    </source>
</evidence>
<evidence type="ECO:0000313" key="4">
    <source>
        <dbReference type="Proteomes" id="UP000828390"/>
    </source>
</evidence>
<organism evidence="3 4">
    <name type="scientific">Dreissena polymorpha</name>
    <name type="common">Zebra mussel</name>
    <name type="synonym">Mytilus polymorpha</name>
    <dbReference type="NCBI Taxonomy" id="45954"/>
    <lineage>
        <taxon>Eukaryota</taxon>
        <taxon>Metazoa</taxon>
        <taxon>Spiralia</taxon>
        <taxon>Lophotrochozoa</taxon>
        <taxon>Mollusca</taxon>
        <taxon>Bivalvia</taxon>
        <taxon>Autobranchia</taxon>
        <taxon>Heteroconchia</taxon>
        <taxon>Euheterodonta</taxon>
        <taxon>Imparidentia</taxon>
        <taxon>Neoheterodontei</taxon>
        <taxon>Myida</taxon>
        <taxon>Dreissenoidea</taxon>
        <taxon>Dreissenidae</taxon>
        <taxon>Dreissena</taxon>
    </lineage>
</organism>
<sequence>MAKRQSKVQNFEGQNNVAIPANNPIRRGFPLSESIYIAGCVQGVHVNYVVDTGAEKTVVSKNIYNRIDDSCKPSLQKKGKLLHAGGEPLTDFGKCDLELLIDGYKTKLEVIIADIKDDVLLGMDILKGSNGKPADIILSQNKILLNGAEITCHQYSDNTVRKVNSSDHYVINGYTEQIIDAYVDRYEMDDNRKCADILIEASASFKNNFPVILATSLANINSAPTVKVRLINPFPNDVSINQDTVIGTAEFVENEPVQLLESENMQDLNTNSIRRLQFVQTHEKKVLRNVSQDNIKIANDNSISEQIPEHLKTLYTDSVKDKNQSDI</sequence>
<dbReference type="GO" id="GO:0006508">
    <property type="term" value="P:proteolysis"/>
    <property type="evidence" value="ECO:0007669"/>
    <property type="project" value="InterPro"/>
</dbReference>
<proteinExistence type="predicted"/>
<evidence type="ECO:0000313" key="3">
    <source>
        <dbReference type="EMBL" id="KAH3830672.1"/>
    </source>
</evidence>
<reference evidence="3" key="1">
    <citation type="journal article" date="2019" name="bioRxiv">
        <title>The Genome of the Zebra Mussel, Dreissena polymorpha: A Resource for Invasive Species Research.</title>
        <authorList>
            <person name="McCartney M.A."/>
            <person name="Auch B."/>
            <person name="Kono T."/>
            <person name="Mallez S."/>
            <person name="Zhang Y."/>
            <person name="Obille A."/>
            <person name="Becker A."/>
            <person name="Abrahante J.E."/>
            <person name="Garbe J."/>
            <person name="Badalamenti J.P."/>
            <person name="Herman A."/>
            <person name="Mangelson H."/>
            <person name="Liachko I."/>
            <person name="Sullivan S."/>
            <person name="Sone E.D."/>
            <person name="Koren S."/>
            <person name="Silverstein K.A.T."/>
            <person name="Beckman K.B."/>
            <person name="Gohl D.M."/>
        </authorList>
    </citation>
    <scope>NUCLEOTIDE SEQUENCE</scope>
    <source>
        <strain evidence="3">Duluth1</strain>
        <tissue evidence="3">Whole animal</tissue>
    </source>
</reference>
<dbReference type="Proteomes" id="UP000828390">
    <property type="component" value="Unassembled WGS sequence"/>
</dbReference>
<name>A0A9D4HF00_DREPO</name>
<dbReference type="PROSITE" id="PS50175">
    <property type="entry name" value="ASP_PROT_RETROV"/>
    <property type="match status" value="1"/>
</dbReference>
<dbReference type="Pfam" id="PF13975">
    <property type="entry name" value="gag-asp_proteas"/>
    <property type="match status" value="1"/>
</dbReference>